<accession>A0A6A4IVE8</accession>
<sequence length="257" mass="29465">MNVNYPLRTIFKHDITKITNALLPEDFTSADKRTVRIASDVVVNILDEMGILSAKAQDLQKPITSWDKLRNSDHHVYLLFDRGDGSGGFVMGLLKVGRKNLYVFDLEGECHERDSLCVLDFYIHESVQRTGLGRKLFEHMLEHENIRPERLAIDRPSHKFLLFLQKHYGLSDVVSQSNNFVVFTAFFDKYNRDHITDIPSNQENNHRTSISLSTADYSTGIYYWTGHPLLSSVTASVNCATYVTRNTPHQTVCSLRR</sequence>
<evidence type="ECO:0000313" key="4">
    <source>
        <dbReference type="EMBL" id="KAF6202337.1"/>
    </source>
</evidence>
<dbReference type="InterPro" id="IPR016181">
    <property type="entry name" value="Acyl_CoA_acyltransferase"/>
</dbReference>
<proteinExistence type="inferred from homology"/>
<dbReference type="SUPFAM" id="SSF55729">
    <property type="entry name" value="Acyl-CoA N-acyltransferases (Nat)"/>
    <property type="match status" value="1"/>
</dbReference>
<dbReference type="Gene3D" id="3.40.630.30">
    <property type="match status" value="1"/>
</dbReference>
<dbReference type="InterPro" id="IPR038746">
    <property type="entry name" value="Atat"/>
</dbReference>
<dbReference type="GO" id="GO:0070507">
    <property type="term" value="P:regulation of microtubule cytoskeleton organization"/>
    <property type="evidence" value="ECO:0007669"/>
    <property type="project" value="UniProtKB-UniRule"/>
</dbReference>
<reference evidence="4" key="1">
    <citation type="journal article" date="2021" name="Mol. Ecol. Resour.">
        <title>Apolygus lucorum genome provides insights into omnivorousness and mesophyll feeding.</title>
        <authorList>
            <person name="Liu Y."/>
            <person name="Liu H."/>
            <person name="Wang H."/>
            <person name="Huang T."/>
            <person name="Liu B."/>
            <person name="Yang B."/>
            <person name="Yin L."/>
            <person name="Li B."/>
            <person name="Zhang Y."/>
            <person name="Zhang S."/>
            <person name="Jiang F."/>
            <person name="Zhang X."/>
            <person name="Ren Y."/>
            <person name="Wang B."/>
            <person name="Wang S."/>
            <person name="Lu Y."/>
            <person name="Wu K."/>
            <person name="Fan W."/>
            <person name="Wang G."/>
        </authorList>
    </citation>
    <scope>NUCLEOTIDE SEQUENCE</scope>
    <source>
        <strain evidence="4">12Hb</strain>
    </source>
</reference>
<dbReference type="AlphaFoldDB" id="A0A6A4IVE8"/>
<keyword evidence="1 3" id="KW-0808">Transferase</keyword>
<evidence type="ECO:0000256" key="2">
    <source>
        <dbReference type="ARBA" id="ARBA00023315"/>
    </source>
</evidence>
<feature type="binding site" evidence="3">
    <location>
        <begin position="157"/>
        <end position="166"/>
    </location>
    <ligand>
        <name>acetyl-CoA</name>
        <dbReference type="ChEBI" id="CHEBI:57288"/>
    </ligand>
</feature>
<gene>
    <name evidence="4" type="ORF">GE061_004735</name>
</gene>
<organism evidence="4 5">
    <name type="scientific">Apolygus lucorum</name>
    <name type="common">Small green plant bug</name>
    <name type="synonym">Lygocoris lucorum</name>
    <dbReference type="NCBI Taxonomy" id="248454"/>
    <lineage>
        <taxon>Eukaryota</taxon>
        <taxon>Metazoa</taxon>
        <taxon>Ecdysozoa</taxon>
        <taxon>Arthropoda</taxon>
        <taxon>Hexapoda</taxon>
        <taxon>Insecta</taxon>
        <taxon>Pterygota</taxon>
        <taxon>Neoptera</taxon>
        <taxon>Paraneoptera</taxon>
        <taxon>Hemiptera</taxon>
        <taxon>Heteroptera</taxon>
        <taxon>Panheteroptera</taxon>
        <taxon>Cimicomorpha</taxon>
        <taxon>Miridae</taxon>
        <taxon>Mirini</taxon>
        <taxon>Apolygus</taxon>
    </lineage>
</organism>
<dbReference type="HAMAP" id="MF_03130">
    <property type="entry name" value="mec17"/>
    <property type="match status" value="1"/>
</dbReference>
<feature type="site" description="Crucial for catalytic activity" evidence="3">
    <location>
        <position position="57"/>
    </location>
</feature>
<protein>
    <recommendedName>
        <fullName evidence="3">Alpha-tubulin N-acetyltransferase</fullName>
        <shortName evidence="3">Alpha-TAT</shortName>
        <shortName evidence="3">TAT</shortName>
        <ecNumber evidence="3">2.3.1.108</ecNumber>
    </recommendedName>
    <alternativeName>
        <fullName evidence="3">Acetyltransferase mec-17 homolog</fullName>
    </alternativeName>
</protein>
<dbReference type="OrthoDB" id="447510at2759"/>
<dbReference type="PANTHER" id="PTHR12327">
    <property type="entry name" value="ALPHA-TUBULIN N-ACETYLTRANSFERASE 1"/>
    <property type="match status" value="1"/>
</dbReference>
<keyword evidence="5" id="KW-1185">Reference proteome</keyword>
<dbReference type="GO" id="GO:0005874">
    <property type="term" value="C:microtubule"/>
    <property type="evidence" value="ECO:0007669"/>
    <property type="project" value="InterPro"/>
</dbReference>
<feature type="binding site" evidence="3">
    <location>
        <begin position="121"/>
        <end position="134"/>
    </location>
    <ligand>
        <name>acetyl-CoA</name>
        <dbReference type="ChEBI" id="CHEBI:57288"/>
    </ligand>
</feature>
<comment type="caution">
    <text evidence="4">The sequence shown here is derived from an EMBL/GenBank/DDBJ whole genome shotgun (WGS) entry which is preliminary data.</text>
</comment>
<evidence type="ECO:0000313" key="5">
    <source>
        <dbReference type="Proteomes" id="UP000466442"/>
    </source>
</evidence>
<dbReference type="GO" id="GO:0019799">
    <property type="term" value="F:tubulin N-acetyltransferase activity"/>
    <property type="evidence" value="ECO:0007669"/>
    <property type="project" value="UniProtKB-UniRule"/>
</dbReference>
<dbReference type="GO" id="GO:0048666">
    <property type="term" value="P:neuron development"/>
    <property type="evidence" value="ECO:0007669"/>
    <property type="project" value="UniProtKB-UniRule"/>
</dbReference>
<dbReference type="EC" id="2.3.1.108" evidence="3"/>
<evidence type="ECO:0000256" key="1">
    <source>
        <dbReference type="ARBA" id="ARBA00022679"/>
    </source>
</evidence>
<comment type="function">
    <text evidence="3">Specifically acetylates 'Lys-40' in alpha-tubulin on the lumenal side of microtubules. Promotes microtubule destabilization and accelerates microtubule dynamics; this activity may be independent of acetylation activity. Acetylates alpha-tubulin with a slow enzymatic rate, due to a catalytic site that is not optimized for acetyl transfer. Enters the microtubule through each end and diffuses quickly throughout the lumen of microtubules. Acetylates only long/old microtubules because of its slow acetylation rate since it does not have time to act on dynamically unstable microtubules before the enzyme is released.</text>
</comment>
<comment type="similarity">
    <text evidence="3">Belongs to the acetyltransferase ATAT1 family.</text>
</comment>
<name>A0A6A4IVE8_APOLU</name>
<dbReference type="InterPro" id="IPR007965">
    <property type="entry name" value="GNAT_ATAT"/>
</dbReference>
<dbReference type="CDD" id="cd04301">
    <property type="entry name" value="NAT_SF"/>
    <property type="match status" value="1"/>
</dbReference>
<dbReference type="PANTHER" id="PTHR12327:SF0">
    <property type="entry name" value="ALPHA-TUBULIN N-ACETYLTRANSFERASE 1"/>
    <property type="match status" value="1"/>
</dbReference>
<comment type="catalytic activity">
    <reaction evidence="3">
        <text>L-lysyl-[alpha-tubulin] + acetyl-CoA = N(6)-acetyl-L-lysyl-[alpha-tubulin] + CoA + H(+)</text>
        <dbReference type="Rhea" id="RHEA:15277"/>
        <dbReference type="Rhea" id="RHEA-COMP:11278"/>
        <dbReference type="Rhea" id="RHEA-COMP:11279"/>
        <dbReference type="ChEBI" id="CHEBI:15378"/>
        <dbReference type="ChEBI" id="CHEBI:29969"/>
        <dbReference type="ChEBI" id="CHEBI:57287"/>
        <dbReference type="ChEBI" id="CHEBI:57288"/>
        <dbReference type="ChEBI" id="CHEBI:61930"/>
        <dbReference type="EC" id="2.3.1.108"/>
    </reaction>
</comment>
<dbReference type="EMBL" id="WIXP02000012">
    <property type="protein sequence ID" value="KAF6202337.1"/>
    <property type="molecule type" value="Genomic_DNA"/>
</dbReference>
<evidence type="ECO:0000256" key="3">
    <source>
        <dbReference type="HAMAP-Rule" id="MF_03130"/>
    </source>
</evidence>
<dbReference type="Pfam" id="PF05301">
    <property type="entry name" value="Acetyltransf_16"/>
    <property type="match status" value="1"/>
</dbReference>
<keyword evidence="2 3" id="KW-0012">Acyltransferase</keyword>
<dbReference type="PROSITE" id="PS51730">
    <property type="entry name" value="GNAT_ATAT"/>
    <property type="match status" value="1"/>
</dbReference>
<dbReference type="Proteomes" id="UP000466442">
    <property type="component" value="Linkage Group LG12"/>
</dbReference>